<feature type="compositionally biased region" description="Low complexity" evidence="7">
    <location>
        <begin position="140"/>
        <end position="157"/>
    </location>
</feature>
<dbReference type="GO" id="GO:0000981">
    <property type="term" value="F:DNA-binding transcription factor activity, RNA polymerase II-specific"/>
    <property type="evidence" value="ECO:0007669"/>
    <property type="project" value="InterPro"/>
</dbReference>
<feature type="region of interest" description="Disordered" evidence="7">
    <location>
        <begin position="410"/>
        <end position="524"/>
    </location>
</feature>
<gene>
    <name evidence="9" type="ORF">A4X09_0g5803</name>
</gene>
<dbReference type="GO" id="GO:0005634">
    <property type="term" value="C:nucleus"/>
    <property type="evidence" value="ECO:0007669"/>
    <property type="project" value="UniProtKB-SubCell"/>
</dbReference>
<dbReference type="Gene3D" id="4.10.240.10">
    <property type="entry name" value="Zn(2)-C6 fungal-type DNA-binding domain"/>
    <property type="match status" value="1"/>
</dbReference>
<evidence type="ECO:0000256" key="2">
    <source>
        <dbReference type="ARBA" id="ARBA00022723"/>
    </source>
</evidence>
<evidence type="ECO:0000313" key="9">
    <source>
        <dbReference type="EMBL" id="KAE8266541.1"/>
    </source>
</evidence>
<evidence type="ECO:0000256" key="6">
    <source>
        <dbReference type="ARBA" id="ARBA00023242"/>
    </source>
</evidence>
<evidence type="ECO:0000256" key="4">
    <source>
        <dbReference type="ARBA" id="ARBA00023125"/>
    </source>
</evidence>
<feature type="compositionally biased region" description="Polar residues" evidence="7">
    <location>
        <begin position="294"/>
        <end position="308"/>
    </location>
</feature>
<dbReference type="GO" id="GO:0006351">
    <property type="term" value="P:DNA-templated transcription"/>
    <property type="evidence" value="ECO:0007669"/>
    <property type="project" value="InterPro"/>
</dbReference>
<dbReference type="InterPro" id="IPR051089">
    <property type="entry name" value="prtT"/>
</dbReference>
<dbReference type="Proteomes" id="UP000078113">
    <property type="component" value="Unassembled WGS sequence"/>
</dbReference>
<dbReference type="InterPro" id="IPR007219">
    <property type="entry name" value="XnlR_reg_dom"/>
</dbReference>
<feature type="compositionally biased region" description="Polar residues" evidence="7">
    <location>
        <begin position="334"/>
        <end position="346"/>
    </location>
</feature>
<organism evidence="9 10">
    <name type="scientific">Tilletia walkeri</name>
    <dbReference type="NCBI Taxonomy" id="117179"/>
    <lineage>
        <taxon>Eukaryota</taxon>
        <taxon>Fungi</taxon>
        <taxon>Dikarya</taxon>
        <taxon>Basidiomycota</taxon>
        <taxon>Ustilaginomycotina</taxon>
        <taxon>Exobasidiomycetes</taxon>
        <taxon>Tilletiales</taxon>
        <taxon>Tilletiaceae</taxon>
        <taxon>Tilletia</taxon>
    </lineage>
</organism>
<feature type="compositionally biased region" description="Polar residues" evidence="7">
    <location>
        <begin position="186"/>
        <end position="202"/>
    </location>
</feature>
<keyword evidence="10" id="KW-1185">Reference proteome</keyword>
<keyword evidence="3" id="KW-0805">Transcription regulation</keyword>
<dbReference type="GO" id="GO:0000976">
    <property type="term" value="F:transcription cis-regulatory region binding"/>
    <property type="evidence" value="ECO:0007669"/>
    <property type="project" value="TreeGrafter"/>
</dbReference>
<proteinExistence type="predicted"/>
<keyword evidence="5" id="KW-0804">Transcription</keyword>
<dbReference type="PANTHER" id="PTHR31845:SF19">
    <property type="entry name" value="TRANSCRIPTION FACTOR DOMAIN-CONTAINING PROTEIN"/>
    <property type="match status" value="1"/>
</dbReference>
<comment type="caution">
    <text evidence="9">The sequence shown here is derived from an EMBL/GenBank/DDBJ whole genome shotgun (WGS) entry which is preliminary data.</text>
</comment>
<feature type="compositionally biased region" description="Basic and acidic residues" evidence="7">
    <location>
        <begin position="323"/>
        <end position="333"/>
    </location>
</feature>
<dbReference type="AlphaFoldDB" id="A0A8X7N6I9"/>
<dbReference type="InterPro" id="IPR036864">
    <property type="entry name" value="Zn2-C6_fun-type_DNA-bd_sf"/>
</dbReference>
<dbReference type="Pfam" id="PF04082">
    <property type="entry name" value="Fungal_trans"/>
    <property type="match status" value="1"/>
</dbReference>
<dbReference type="EMBL" id="LWDG02000321">
    <property type="protein sequence ID" value="KAE8266541.1"/>
    <property type="molecule type" value="Genomic_DNA"/>
</dbReference>
<protein>
    <recommendedName>
        <fullName evidence="8">Zn(2)-C6 fungal-type domain-containing protein</fullName>
    </recommendedName>
</protein>
<keyword evidence="2" id="KW-0479">Metal-binding</keyword>
<name>A0A8X7N6I9_9BASI</name>
<dbReference type="CDD" id="cd00067">
    <property type="entry name" value="GAL4"/>
    <property type="match status" value="1"/>
</dbReference>
<reference evidence="9" key="2">
    <citation type="journal article" date="2019" name="IMA Fungus">
        <title>Genome sequencing and comparison of five Tilletia species to identify candidate genes for the detection of regulated species infecting wheat.</title>
        <authorList>
            <person name="Nguyen H.D.T."/>
            <person name="Sultana T."/>
            <person name="Kesanakurti P."/>
            <person name="Hambleton S."/>
        </authorList>
    </citation>
    <scope>NUCLEOTIDE SEQUENCE</scope>
    <source>
        <strain evidence="9">DAOMC 236422</strain>
    </source>
</reference>
<dbReference type="SUPFAM" id="SSF57701">
    <property type="entry name" value="Zn2/Cys6 DNA-binding domain"/>
    <property type="match status" value="1"/>
</dbReference>
<reference evidence="9" key="1">
    <citation type="submission" date="2016-04" db="EMBL/GenBank/DDBJ databases">
        <authorList>
            <person name="Nguyen H.D."/>
            <person name="Samba Siva P."/>
            <person name="Cullis J."/>
            <person name="Levesque C.A."/>
            <person name="Hambleton S."/>
        </authorList>
    </citation>
    <scope>NUCLEOTIDE SEQUENCE</scope>
    <source>
        <strain evidence="9">DAOMC 236422</strain>
    </source>
</reference>
<accession>A0A8X7N6I9</accession>
<evidence type="ECO:0000256" key="3">
    <source>
        <dbReference type="ARBA" id="ARBA00023015"/>
    </source>
</evidence>
<feature type="region of interest" description="Disordered" evidence="7">
    <location>
        <begin position="1"/>
        <end position="351"/>
    </location>
</feature>
<dbReference type="PROSITE" id="PS00463">
    <property type="entry name" value="ZN2_CY6_FUNGAL_1"/>
    <property type="match status" value="1"/>
</dbReference>
<comment type="subcellular location">
    <subcellularLocation>
        <location evidence="1">Nucleus</location>
    </subcellularLocation>
</comment>
<feature type="domain" description="Zn(2)-C6 fungal-type" evidence="8">
    <location>
        <begin position="352"/>
        <end position="385"/>
    </location>
</feature>
<evidence type="ECO:0000256" key="1">
    <source>
        <dbReference type="ARBA" id="ARBA00004123"/>
    </source>
</evidence>
<evidence type="ECO:0000313" key="10">
    <source>
        <dbReference type="Proteomes" id="UP000078113"/>
    </source>
</evidence>
<feature type="compositionally biased region" description="Polar residues" evidence="7">
    <location>
        <begin position="67"/>
        <end position="85"/>
    </location>
</feature>
<evidence type="ECO:0000259" key="8">
    <source>
        <dbReference type="PROSITE" id="PS50048"/>
    </source>
</evidence>
<evidence type="ECO:0000256" key="7">
    <source>
        <dbReference type="SAM" id="MobiDB-lite"/>
    </source>
</evidence>
<feature type="compositionally biased region" description="Low complexity" evidence="7">
    <location>
        <begin position="174"/>
        <end position="185"/>
    </location>
</feature>
<feature type="compositionally biased region" description="Basic and acidic residues" evidence="7">
    <location>
        <begin position="11"/>
        <end position="21"/>
    </location>
</feature>
<dbReference type="SMART" id="SM00066">
    <property type="entry name" value="GAL4"/>
    <property type="match status" value="1"/>
</dbReference>
<evidence type="ECO:0000256" key="5">
    <source>
        <dbReference type="ARBA" id="ARBA00023163"/>
    </source>
</evidence>
<feature type="compositionally biased region" description="Low complexity" evidence="7">
    <location>
        <begin position="252"/>
        <end position="267"/>
    </location>
</feature>
<feature type="compositionally biased region" description="Low complexity" evidence="7">
    <location>
        <begin position="96"/>
        <end position="107"/>
    </location>
</feature>
<dbReference type="InterPro" id="IPR001138">
    <property type="entry name" value="Zn2Cys6_DnaBD"/>
</dbReference>
<dbReference type="PROSITE" id="PS50048">
    <property type="entry name" value="ZN2_CY6_FUNGAL_2"/>
    <property type="match status" value="1"/>
</dbReference>
<dbReference type="GO" id="GO:0008270">
    <property type="term" value="F:zinc ion binding"/>
    <property type="evidence" value="ECO:0007669"/>
    <property type="project" value="InterPro"/>
</dbReference>
<dbReference type="CDD" id="cd12148">
    <property type="entry name" value="fungal_TF_MHR"/>
    <property type="match status" value="1"/>
</dbReference>
<dbReference type="PANTHER" id="PTHR31845">
    <property type="entry name" value="FINGER DOMAIN PROTEIN, PUTATIVE-RELATED"/>
    <property type="match status" value="1"/>
</dbReference>
<keyword evidence="6" id="KW-0539">Nucleus</keyword>
<keyword evidence="4" id="KW-0238">DNA-binding</keyword>
<sequence>MSSSATPANDGARRERDRDRGATSPGGEGRPTSPASAAVGAGQLPSPKHSSFFPSAESRPSPYTALTPPQASSFPQGTLPSFLERTNSDAFKHNVLPALAPPGSSLPRAVPISPRSKRMSTTVPGLLPDSSGTLPYSGWSGAPSTASSVSSISGALHGPRRDSSPPYAPGGGSKSAPGPGPHSSSNAHINVASSSAISTFDSPQLHGSGSGGGSSAGAAIAQGHRNGGSSAHQGHPLDQGYPSRRHPDSHYDQPSSSSHPSRVPSFSGKPEGGPQPSRRSRGSAQNPADHHTWHGNSMINTDEPSQGNPGHEPEASAQGQSSRDSEHPNKSSKIENSADASQSVNSSDRKVSCLECRASKVKCTGKTPDNKACARCQRICRPCVFENHRRGRRPDNLKFQKLEKSLETVTRAFNDFRKQQDPEPTADSASKPGKVHQPEEPVKKKQKRGNNARAADATSPDQGPADNQEVPPEMGLVGSSRRTSLQMPVGPPHPHAPPLDHNSGFEPVPRHDESIGPAPGGEHDSHREVSWYGSNGNVGHPLPPGPPIMLPPLAADSRSRAITIGCHVSLPDCDLGCDPIARNVITLREACELFETFMNLQNQYFPCLDSVLHTFEFVRDRSPFLLSVACTVAARLTEHGNNVVVRLQQFLESVLFPEIWQRGLRSVEIVQGLTLLAAFHDVPKTAANDQTWQYISLAFGIAIQLGLNRRPKLPEHATMMDQRMARNGERGWLLLFLVESLSATHMGRRSMFNVDRFIGASDSWHLNVAALPADRNIVALVQLRRTQTRLHDLFESNIADPATGEPALTAYRFDIYIRTSMGELDTWKSLWYDSVFWAPHEQGVSREILFAYLAANLMQCVLALRACPGGDTAASILRQASRTAVDALNVLILFEWPDLVFAVNQNVVFASYCAILALRMTTHEKRWRGAGAIDALYIFELVDKLVISLSQTGGSLRRSATALSYASYLGGILDHYQNQYEAAKYEAAMSGGNGAAPFVPLQRRRGPEINVREYEASPVGVIMIPKHPHTGTPTLVNPPRASIFSDMTFFDTFFEEL</sequence>